<evidence type="ECO:0000259" key="2">
    <source>
        <dbReference type="PROSITE" id="PS50280"/>
    </source>
</evidence>
<dbReference type="OrthoDB" id="46969at2759"/>
<dbReference type="Proteomes" id="UP000693970">
    <property type="component" value="Unassembled WGS sequence"/>
</dbReference>
<evidence type="ECO:0000256" key="1">
    <source>
        <dbReference type="SAM" id="MobiDB-lite"/>
    </source>
</evidence>
<dbReference type="PROSITE" id="PS50280">
    <property type="entry name" value="SET"/>
    <property type="match status" value="1"/>
</dbReference>
<dbReference type="GO" id="GO:0032259">
    <property type="term" value="P:methylation"/>
    <property type="evidence" value="ECO:0007669"/>
    <property type="project" value="UniProtKB-KW"/>
</dbReference>
<name>A0A9K3M586_9STRA</name>
<keyword evidence="3" id="KW-0489">Methyltransferase</keyword>
<organism evidence="3 4">
    <name type="scientific">Nitzschia inconspicua</name>
    <dbReference type="NCBI Taxonomy" id="303405"/>
    <lineage>
        <taxon>Eukaryota</taxon>
        <taxon>Sar</taxon>
        <taxon>Stramenopiles</taxon>
        <taxon>Ochrophyta</taxon>
        <taxon>Bacillariophyta</taxon>
        <taxon>Bacillariophyceae</taxon>
        <taxon>Bacillariophycidae</taxon>
        <taxon>Bacillariales</taxon>
        <taxon>Bacillariaceae</taxon>
        <taxon>Nitzschia</taxon>
    </lineage>
</organism>
<keyword evidence="4" id="KW-1185">Reference proteome</keyword>
<reference evidence="3" key="2">
    <citation type="submission" date="2021-04" db="EMBL/GenBank/DDBJ databases">
        <authorList>
            <person name="Podell S."/>
        </authorList>
    </citation>
    <scope>NUCLEOTIDE SEQUENCE</scope>
    <source>
        <strain evidence="3">Hildebrandi</strain>
    </source>
</reference>
<dbReference type="EMBL" id="JAGRRH010000002">
    <property type="protein sequence ID" value="KAG7373341.1"/>
    <property type="molecule type" value="Genomic_DNA"/>
</dbReference>
<feature type="compositionally biased region" description="Basic and acidic residues" evidence="1">
    <location>
        <begin position="63"/>
        <end position="76"/>
    </location>
</feature>
<sequence length="318" mass="36340">MNKQGKAAMVISARIHIVQRFLSIFLLVAGLFHVHRSRVLLKAQPSSASKISSIEGYTGSKPYMEKPPLRKMKNDVTNKNPPSISFGERKRARIQSQGGIRSKHEAHDRAWIDSMSSEIGCPDVDSDGIHSDDPKGYTNIPTIESWNALYRAYHATVDPNSELMSATEYQNSWKVPIEVKFRLPEGRGVYAKEFIPKGTLVWSSTTRNTATFLSHHDRREFIKYLMKDPETRHLACDVRKWVDYMHSSDGSYFICETFDEAVLLNNVRDESDGTINLEPQSISLSTDHPDYDEDDCYGNDHFYTIRDIQAGEQLRIEY</sequence>
<evidence type="ECO:0000313" key="4">
    <source>
        <dbReference type="Proteomes" id="UP000693970"/>
    </source>
</evidence>
<protein>
    <submittedName>
        <fullName evidence="3">SET methyltransferase domain containing protein</fullName>
    </submittedName>
</protein>
<proteinExistence type="predicted"/>
<accession>A0A9K3M586</accession>
<reference evidence="3" key="1">
    <citation type="journal article" date="2021" name="Sci. Rep.">
        <title>Diploid genomic architecture of Nitzschia inconspicua, an elite biomass production diatom.</title>
        <authorList>
            <person name="Oliver A."/>
            <person name="Podell S."/>
            <person name="Pinowska A."/>
            <person name="Traller J.C."/>
            <person name="Smith S.R."/>
            <person name="McClure R."/>
            <person name="Beliaev A."/>
            <person name="Bohutskyi P."/>
            <person name="Hill E.A."/>
            <person name="Rabines A."/>
            <person name="Zheng H."/>
            <person name="Allen L.Z."/>
            <person name="Kuo A."/>
            <person name="Grigoriev I.V."/>
            <person name="Allen A.E."/>
            <person name="Hazlebeck D."/>
            <person name="Allen E.E."/>
        </authorList>
    </citation>
    <scope>NUCLEOTIDE SEQUENCE</scope>
    <source>
        <strain evidence="3">Hildebrandi</strain>
    </source>
</reference>
<dbReference type="InterPro" id="IPR001214">
    <property type="entry name" value="SET_dom"/>
</dbReference>
<feature type="domain" description="SET" evidence="2">
    <location>
        <begin position="175"/>
        <end position="318"/>
    </location>
</feature>
<dbReference type="AlphaFoldDB" id="A0A9K3M586"/>
<comment type="caution">
    <text evidence="3">The sequence shown here is derived from an EMBL/GenBank/DDBJ whole genome shotgun (WGS) entry which is preliminary data.</text>
</comment>
<feature type="region of interest" description="Disordered" evidence="1">
    <location>
        <begin position="62"/>
        <end position="100"/>
    </location>
</feature>
<keyword evidence="3" id="KW-0808">Transferase</keyword>
<dbReference type="Pfam" id="PF00856">
    <property type="entry name" value="SET"/>
    <property type="match status" value="1"/>
</dbReference>
<gene>
    <name evidence="3" type="ORF">IV203_034065</name>
</gene>
<dbReference type="GO" id="GO:0008168">
    <property type="term" value="F:methyltransferase activity"/>
    <property type="evidence" value="ECO:0007669"/>
    <property type="project" value="UniProtKB-KW"/>
</dbReference>
<evidence type="ECO:0000313" key="3">
    <source>
        <dbReference type="EMBL" id="KAG7373341.1"/>
    </source>
</evidence>